<gene>
    <name evidence="1" type="ORF">M404DRAFT_992112</name>
</gene>
<dbReference type="InParanoid" id="A0A0C3PIF2"/>
<reference evidence="2" key="2">
    <citation type="submission" date="2015-01" db="EMBL/GenBank/DDBJ databases">
        <title>Evolutionary Origins and Diversification of the Mycorrhizal Mutualists.</title>
        <authorList>
            <consortium name="DOE Joint Genome Institute"/>
            <consortium name="Mycorrhizal Genomics Consortium"/>
            <person name="Kohler A."/>
            <person name="Kuo A."/>
            <person name="Nagy L.G."/>
            <person name="Floudas D."/>
            <person name="Copeland A."/>
            <person name="Barry K.W."/>
            <person name="Cichocki N."/>
            <person name="Veneault-Fourrey C."/>
            <person name="LaButti K."/>
            <person name="Lindquist E.A."/>
            <person name="Lipzen A."/>
            <person name="Lundell T."/>
            <person name="Morin E."/>
            <person name="Murat C."/>
            <person name="Riley R."/>
            <person name="Ohm R."/>
            <person name="Sun H."/>
            <person name="Tunlid A."/>
            <person name="Henrissat B."/>
            <person name="Grigoriev I.V."/>
            <person name="Hibbett D.S."/>
            <person name="Martin F."/>
        </authorList>
    </citation>
    <scope>NUCLEOTIDE SEQUENCE [LARGE SCALE GENOMIC DNA]</scope>
    <source>
        <strain evidence="2">Marx 270</strain>
    </source>
</reference>
<reference evidence="1 2" key="1">
    <citation type="submission" date="2014-04" db="EMBL/GenBank/DDBJ databases">
        <authorList>
            <consortium name="DOE Joint Genome Institute"/>
            <person name="Kuo A."/>
            <person name="Kohler A."/>
            <person name="Costa M.D."/>
            <person name="Nagy L.G."/>
            <person name="Floudas D."/>
            <person name="Copeland A."/>
            <person name="Barry K.W."/>
            <person name="Cichocki N."/>
            <person name="Veneault-Fourrey C."/>
            <person name="LaButti K."/>
            <person name="Lindquist E.A."/>
            <person name="Lipzen A."/>
            <person name="Lundell T."/>
            <person name="Morin E."/>
            <person name="Murat C."/>
            <person name="Sun H."/>
            <person name="Tunlid A."/>
            <person name="Henrissat B."/>
            <person name="Grigoriev I.V."/>
            <person name="Hibbett D.S."/>
            <person name="Martin F."/>
            <person name="Nordberg H.P."/>
            <person name="Cantor M.N."/>
            <person name="Hua S.X."/>
        </authorList>
    </citation>
    <scope>NUCLEOTIDE SEQUENCE [LARGE SCALE GENOMIC DNA]</scope>
    <source>
        <strain evidence="1 2">Marx 270</strain>
    </source>
</reference>
<sequence length="136" mass="15282">MSSLVGFFKVGATVQARVILTIEAAFCTPNSPPPVTLYQARCYPPQNSETRIGLSRGNSSRDRRPVPMSVHSPRMLSYNNRGMNPPALPVFKWGPRVWGVPMPDWYASENDTPHVCIFRRDIYNSCIECCAFEGPF</sequence>
<dbReference type="AlphaFoldDB" id="A0A0C3PIF2"/>
<dbReference type="Proteomes" id="UP000054217">
    <property type="component" value="Unassembled WGS sequence"/>
</dbReference>
<name>A0A0C3PIF2_PISTI</name>
<protein>
    <submittedName>
        <fullName evidence="1">Uncharacterized protein</fullName>
    </submittedName>
</protein>
<organism evidence="1 2">
    <name type="scientific">Pisolithus tinctorius Marx 270</name>
    <dbReference type="NCBI Taxonomy" id="870435"/>
    <lineage>
        <taxon>Eukaryota</taxon>
        <taxon>Fungi</taxon>
        <taxon>Dikarya</taxon>
        <taxon>Basidiomycota</taxon>
        <taxon>Agaricomycotina</taxon>
        <taxon>Agaricomycetes</taxon>
        <taxon>Agaricomycetidae</taxon>
        <taxon>Boletales</taxon>
        <taxon>Sclerodermatineae</taxon>
        <taxon>Pisolithaceae</taxon>
        <taxon>Pisolithus</taxon>
    </lineage>
</organism>
<dbReference type="HOGENOM" id="CLU_1876264_0_0_1"/>
<evidence type="ECO:0000313" key="2">
    <source>
        <dbReference type="Proteomes" id="UP000054217"/>
    </source>
</evidence>
<proteinExistence type="predicted"/>
<keyword evidence="2" id="KW-1185">Reference proteome</keyword>
<accession>A0A0C3PIF2</accession>
<dbReference type="EMBL" id="KN831945">
    <property type="protein sequence ID" value="KIO13875.1"/>
    <property type="molecule type" value="Genomic_DNA"/>
</dbReference>
<evidence type="ECO:0000313" key="1">
    <source>
        <dbReference type="EMBL" id="KIO13875.1"/>
    </source>
</evidence>